<dbReference type="RefSeq" id="WP_091120290.1">
    <property type="nucleotide sequence ID" value="NZ_FOLB01000002.1"/>
</dbReference>
<organism evidence="6 7">
    <name type="scientific">Nocardioides terrae</name>
    <dbReference type="NCBI Taxonomy" id="574651"/>
    <lineage>
        <taxon>Bacteria</taxon>
        <taxon>Bacillati</taxon>
        <taxon>Actinomycetota</taxon>
        <taxon>Actinomycetes</taxon>
        <taxon>Propionibacteriales</taxon>
        <taxon>Nocardioidaceae</taxon>
        <taxon>Nocardioides</taxon>
    </lineage>
</organism>
<dbReference type="Pfam" id="PF00583">
    <property type="entry name" value="Acetyltransf_1"/>
    <property type="match status" value="1"/>
</dbReference>
<dbReference type="HAMAP" id="MF_01698">
    <property type="entry name" value="MshD"/>
    <property type="match status" value="1"/>
</dbReference>
<gene>
    <name evidence="4" type="primary">mshD</name>
    <name evidence="6" type="ORF">SAMN04487968_102137</name>
</gene>
<keyword evidence="7" id="KW-1185">Reference proteome</keyword>
<protein>
    <recommendedName>
        <fullName evidence="4">Mycothiol acetyltransferase</fullName>
        <shortName evidence="4">MSH acetyltransferase</shortName>
        <ecNumber evidence="4">2.3.1.189</ecNumber>
    </recommendedName>
    <alternativeName>
        <fullName evidence="4">Mycothiol synthase</fullName>
    </alternativeName>
</protein>
<dbReference type="Proteomes" id="UP000198832">
    <property type="component" value="Unassembled WGS sequence"/>
</dbReference>
<dbReference type="NCBIfam" id="TIGR03448">
    <property type="entry name" value="mycothiol_MshD"/>
    <property type="match status" value="1"/>
</dbReference>
<dbReference type="EMBL" id="FOLB01000002">
    <property type="protein sequence ID" value="SFB88060.1"/>
    <property type="molecule type" value="Genomic_DNA"/>
</dbReference>
<dbReference type="InterPro" id="IPR017813">
    <property type="entry name" value="Mycothiol_AcTrfase"/>
</dbReference>
<feature type="binding site" evidence="4">
    <location>
        <begin position="212"/>
        <end position="218"/>
    </location>
    <ligand>
        <name>acetyl-CoA</name>
        <dbReference type="ChEBI" id="CHEBI:57288"/>
        <label>2</label>
    </ligand>
</feature>
<proteinExistence type="inferred from homology"/>
<sequence length="268" mass="28677">MDDVLALADDAAAADGVDPLDEATRLTLRHRPDSVRSVVDPEGFALLVGDQVSVVVRPSARSHGLGSRLLSRLLEQTSGPLVGWSHGSLPGAAALAAAHGFRPVRELWVMRRPSSLPLPVLSVPDDVTVRGFQPGDERSLLRVNAAAFAHHPEQGSLSAADLRERMAEPWFEPEGLIEAWSADGQMLGFHWTKRHSPALGEVYVVGISPAAQGRGLGKVLTALGLVHLSDVESVHLYVEATNTAAVRLYSGLGFTHEPADTHVQFARP</sequence>
<dbReference type="GO" id="GO:0035447">
    <property type="term" value="F:mycothiol synthase activity"/>
    <property type="evidence" value="ECO:0007669"/>
    <property type="project" value="UniProtKB-UniRule"/>
</dbReference>
<dbReference type="GO" id="GO:0010125">
    <property type="term" value="P:mycothiol biosynthetic process"/>
    <property type="evidence" value="ECO:0007669"/>
    <property type="project" value="UniProtKB-UniRule"/>
</dbReference>
<dbReference type="Gene3D" id="3.40.630.30">
    <property type="match status" value="1"/>
</dbReference>
<feature type="binding site" evidence="4">
    <location>
        <begin position="54"/>
        <end position="56"/>
    </location>
    <ligand>
        <name>acetyl-CoA</name>
        <dbReference type="ChEBI" id="CHEBI:57288"/>
        <label>1</label>
    </ligand>
</feature>
<reference evidence="6 7" key="1">
    <citation type="submission" date="2016-10" db="EMBL/GenBank/DDBJ databases">
        <authorList>
            <person name="de Groot N.N."/>
        </authorList>
    </citation>
    <scope>NUCLEOTIDE SEQUENCE [LARGE SCALE GENOMIC DNA]</scope>
    <source>
        <strain evidence="6 7">CGMCC 1.7056</strain>
    </source>
</reference>
<dbReference type="InterPro" id="IPR050832">
    <property type="entry name" value="Bact_Acetyltransf"/>
</dbReference>
<feature type="binding site" evidence="4">
    <location>
        <begin position="242"/>
        <end position="247"/>
    </location>
    <ligand>
        <name>acetyl-CoA</name>
        <dbReference type="ChEBI" id="CHEBI:57288"/>
        <label>2</label>
    </ligand>
</feature>
<dbReference type="OrthoDB" id="3208058at2"/>
<keyword evidence="3 4" id="KW-0012">Acyltransferase</keyword>
<evidence type="ECO:0000313" key="6">
    <source>
        <dbReference type="EMBL" id="SFB88060.1"/>
    </source>
</evidence>
<keyword evidence="2 4" id="KW-0677">Repeat</keyword>
<accession>A0A1I1ET22</accession>
<dbReference type="PROSITE" id="PS51186">
    <property type="entry name" value="GNAT"/>
    <property type="match status" value="1"/>
</dbReference>
<feature type="binding site" evidence="4">
    <location>
        <position position="201"/>
    </location>
    <ligand>
        <name>1D-myo-inositol 2-(L-cysteinylamino)-2-deoxy-alpha-D-glucopyranoside</name>
        <dbReference type="ChEBI" id="CHEBI:58887"/>
    </ligand>
</feature>
<feature type="binding site" evidence="4">
    <location>
        <begin position="205"/>
        <end position="207"/>
    </location>
    <ligand>
        <name>acetyl-CoA</name>
        <dbReference type="ChEBI" id="CHEBI:57288"/>
        <label>2</label>
    </ligand>
</feature>
<feature type="binding site" evidence="4">
    <location>
        <position position="237"/>
    </location>
    <ligand>
        <name>1D-myo-inositol 2-(L-cysteinylamino)-2-deoxy-alpha-D-glucopyranoside</name>
        <dbReference type="ChEBI" id="CHEBI:58887"/>
    </ligand>
</feature>
<dbReference type="EC" id="2.3.1.189" evidence="4"/>
<feature type="binding site" evidence="4">
    <location>
        <position position="22"/>
    </location>
    <ligand>
        <name>1D-myo-inositol 2-(L-cysteinylamino)-2-deoxy-alpha-D-glucopyranoside</name>
        <dbReference type="ChEBI" id="CHEBI:58887"/>
    </ligand>
</feature>
<comment type="subunit">
    <text evidence="4">Monomer.</text>
</comment>
<evidence type="ECO:0000259" key="5">
    <source>
        <dbReference type="PROSITE" id="PS51186"/>
    </source>
</evidence>
<name>A0A1I1ET22_9ACTN</name>
<dbReference type="PIRSF" id="PIRSF021524">
    <property type="entry name" value="MSH_acetyltransferase"/>
    <property type="match status" value="1"/>
</dbReference>
<keyword evidence="1 4" id="KW-0808">Transferase</keyword>
<dbReference type="InterPro" id="IPR016181">
    <property type="entry name" value="Acyl_CoA_acyltransferase"/>
</dbReference>
<comment type="similarity">
    <text evidence="4">Belongs to the acetyltransferase family. MshD subfamily.</text>
</comment>
<feature type="binding site" evidence="4">
    <location>
        <position position="193"/>
    </location>
    <ligand>
        <name>1D-myo-inositol 2-(L-cysteinylamino)-2-deoxy-alpha-D-glucopyranoside</name>
        <dbReference type="ChEBI" id="CHEBI:58887"/>
    </ligand>
</feature>
<comment type="catalytic activity">
    <reaction evidence="4">
        <text>1D-myo-inositol 2-(L-cysteinylamino)-2-deoxy-alpha-D-glucopyranoside + acetyl-CoA = mycothiol + CoA + H(+)</text>
        <dbReference type="Rhea" id="RHEA:26172"/>
        <dbReference type="ChEBI" id="CHEBI:15378"/>
        <dbReference type="ChEBI" id="CHEBI:16768"/>
        <dbReference type="ChEBI" id="CHEBI:57287"/>
        <dbReference type="ChEBI" id="CHEBI:57288"/>
        <dbReference type="ChEBI" id="CHEBI:58887"/>
        <dbReference type="EC" id="2.3.1.189"/>
    </reaction>
</comment>
<feature type="binding site" evidence="4">
    <location>
        <position position="153"/>
    </location>
    <ligand>
        <name>1D-myo-inositol 2-(L-cysteinylamino)-2-deoxy-alpha-D-glucopyranoside</name>
        <dbReference type="ChEBI" id="CHEBI:58887"/>
    </ligand>
</feature>
<evidence type="ECO:0000256" key="2">
    <source>
        <dbReference type="ARBA" id="ARBA00022737"/>
    </source>
</evidence>
<evidence type="ECO:0000256" key="4">
    <source>
        <dbReference type="HAMAP-Rule" id="MF_01698"/>
    </source>
</evidence>
<dbReference type="PANTHER" id="PTHR43877">
    <property type="entry name" value="AMINOALKYLPHOSPHONATE N-ACETYLTRANSFERASE-RELATED-RELATED"/>
    <property type="match status" value="1"/>
</dbReference>
<evidence type="ECO:0000256" key="1">
    <source>
        <dbReference type="ARBA" id="ARBA00022679"/>
    </source>
</evidence>
<comment type="caution">
    <text evidence="4">Lacks conserved residue(s) required for the propagation of feature annotation.</text>
</comment>
<evidence type="ECO:0000256" key="3">
    <source>
        <dbReference type="ARBA" id="ARBA00023315"/>
    </source>
</evidence>
<dbReference type="STRING" id="574651.SAMN04487968_102137"/>
<comment type="function">
    <text evidence="4">Catalyzes the transfer of acetyl from acetyl-CoA to desacetylmycothiol (Cys-GlcN-Ins) to form mycothiol.</text>
</comment>
<evidence type="ECO:0000313" key="7">
    <source>
        <dbReference type="Proteomes" id="UP000198832"/>
    </source>
</evidence>
<feature type="domain" description="N-acetyltransferase" evidence="5">
    <location>
        <begin position="127"/>
        <end position="268"/>
    </location>
</feature>
<dbReference type="AlphaFoldDB" id="A0A1I1ET22"/>
<dbReference type="InterPro" id="IPR000182">
    <property type="entry name" value="GNAT_dom"/>
</dbReference>
<dbReference type="SUPFAM" id="SSF55729">
    <property type="entry name" value="Acyl-CoA N-acyltransferases (Nat)"/>
    <property type="match status" value="1"/>
</dbReference>